<dbReference type="EMBL" id="NNAY01001293">
    <property type="protein sequence ID" value="OXU24459.1"/>
    <property type="molecule type" value="Genomic_DNA"/>
</dbReference>
<evidence type="ECO:0000256" key="1">
    <source>
        <dbReference type="SAM" id="MobiDB-lite"/>
    </source>
</evidence>
<comment type="caution">
    <text evidence="2">The sequence shown here is derived from an EMBL/GenBank/DDBJ whole genome shotgun (WGS) entry which is preliminary data.</text>
</comment>
<accession>A0A232F1U6</accession>
<feature type="compositionally biased region" description="Polar residues" evidence="1">
    <location>
        <begin position="57"/>
        <end position="67"/>
    </location>
</feature>
<keyword evidence="3" id="KW-1185">Reference proteome</keyword>
<feature type="region of interest" description="Disordered" evidence="1">
    <location>
        <begin position="57"/>
        <end position="136"/>
    </location>
</feature>
<protein>
    <submittedName>
        <fullName evidence="2">Uncharacterized protein</fullName>
    </submittedName>
</protein>
<evidence type="ECO:0000313" key="2">
    <source>
        <dbReference type="EMBL" id="OXU24459.1"/>
    </source>
</evidence>
<evidence type="ECO:0000313" key="3">
    <source>
        <dbReference type="Proteomes" id="UP000215335"/>
    </source>
</evidence>
<organism evidence="2 3">
    <name type="scientific">Trichomalopsis sarcophagae</name>
    <dbReference type="NCBI Taxonomy" id="543379"/>
    <lineage>
        <taxon>Eukaryota</taxon>
        <taxon>Metazoa</taxon>
        <taxon>Ecdysozoa</taxon>
        <taxon>Arthropoda</taxon>
        <taxon>Hexapoda</taxon>
        <taxon>Insecta</taxon>
        <taxon>Pterygota</taxon>
        <taxon>Neoptera</taxon>
        <taxon>Endopterygota</taxon>
        <taxon>Hymenoptera</taxon>
        <taxon>Apocrita</taxon>
        <taxon>Proctotrupomorpha</taxon>
        <taxon>Chalcidoidea</taxon>
        <taxon>Pteromalidae</taxon>
        <taxon>Pteromalinae</taxon>
        <taxon>Trichomalopsis</taxon>
    </lineage>
</organism>
<feature type="compositionally biased region" description="Polar residues" evidence="1">
    <location>
        <begin position="74"/>
        <end position="89"/>
    </location>
</feature>
<sequence length="136" mass="15059">MDVEISSALEIFLCIIVVYTAVERRKRRSRVLPVDYDDDDDGGSIISRILLENNDESLSQSIPSCSPQDEKKQQNSVKNQLAASFSPSTGIKHRHSGAQTELKTEKPVSPACTGFSSAQDLRDKMLEIEETPASFN</sequence>
<reference evidence="2 3" key="1">
    <citation type="journal article" date="2017" name="Curr. Biol.">
        <title>The Evolution of Venom by Co-option of Single-Copy Genes.</title>
        <authorList>
            <person name="Martinson E.O."/>
            <person name="Mrinalini"/>
            <person name="Kelkar Y.D."/>
            <person name="Chang C.H."/>
            <person name="Werren J.H."/>
        </authorList>
    </citation>
    <scope>NUCLEOTIDE SEQUENCE [LARGE SCALE GENOMIC DNA]</scope>
    <source>
        <strain evidence="2 3">Alberta</strain>
        <tissue evidence="2">Whole body</tissue>
    </source>
</reference>
<dbReference type="AlphaFoldDB" id="A0A232F1U6"/>
<dbReference type="Proteomes" id="UP000215335">
    <property type="component" value="Unassembled WGS sequence"/>
</dbReference>
<name>A0A232F1U6_9HYME</name>
<gene>
    <name evidence="2" type="ORF">TSAR_015519</name>
</gene>
<proteinExistence type="predicted"/>